<proteinExistence type="predicted"/>
<organism evidence="2 3">
    <name type="scientific">Variovorax terrae</name>
    <dbReference type="NCBI Taxonomy" id="2923278"/>
    <lineage>
        <taxon>Bacteria</taxon>
        <taxon>Pseudomonadati</taxon>
        <taxon>Pseudomonadota</taxon>
        <taxon>Betaproteobacteria</taxon>
        <taxon>Burkholderiales</taxon>
        <taxon>Comamonadaceae</taxon>
        <taxon>Variovorax</taxon>
    </lineage>
</organism>
<feature type="chain" id="PRO_5040841213" description="PsiF repeat-containing protein" evidence="1">
    <location>
        <begin position="22"/>
        <end position="81"/>
    </location>
</feature>
<keyword evidence="3" id="KW-1185">Reference proteome</keyword>
<evidence type="ECO:0000313" key="2">
    <source>
        <dbReference type="EMBL" id="MCJ0765857.1"/>
    </source>
</evidence>
<feature type="signal peptide" evidence="1">
    <location>
        <begin position="1"/>
        <end position="21"/>
    </location>
</feature>
<keyword evidence="1" id="KW-0732">Signal</keyword>
<sequence length="81" mass="8648">MSHPAKLFFLTLLGAACTALAPPVHADGVKDGKQAAEQCVKYQKARSDKQIQACCADLLDGQGGKSTQQQCVKEGKEMARK</sequence>
<evidence type="ECO:0008006" key="4">
    <source>
        <dbReference type="Google" id="ProtNLM"/>
    </source>
</evidence>
<reference evidence="2" key="1">
    <citation type="submission" date="2022-03" db="EMBL/GenBank/DDBJ databases">
        <authorList>
            <person name="Woo C.Y."/>
        </authorList>
    </citation>
    <scope>NUCLEOTIDE SEQUENCE</scope>
    <source>
        <strain evidence="2">CYS-02</strain>
    </source>
</reference>
<accession>A0A9X1W190</accession>
<protein>
    <recommendedName>
        <fullName evidence="4">PsiF repeat-containing protein</fullName>
    </recommendedName>
</protein>
<evidence type="ECO:0000256" key="1">
    <source>
        <dbReference type="SAM" id="SignalP"/>
    </source>
</evidence>
<comment type="caution">
    <text evidence="2">The sequence shown here is derived from an EMBL/GenBank/DDBJ whole genome shotgun (WGS) entry which is preliminary data.</text>
</comment>
<dbReference type="RefSeq" id="WP_243309446.1">
    <property type="nucleotide sequence ID" value="NZ_JALGBI010000003.1"/>
</dbReference>
<dbReference type="PROSITE" id="PS51257">
    <property type="entry name" value="PROKAR_LIPOPROTEIN"/>
    <property type="match status" value="1"/>
</dbReference>
<name>A0A9X1W190_9BURK</name>
<dbReference type="Proteomes" id="UP001139447">
    <property type="component" value="Unassembled WGS sequence"/>
</dbReference>
<evidence type="ECO:0000313" key="3">
    <source>
        <dbReference type="Proteomes" id="UP001139447"/>
    </source>
</evidence>
<dbReference type="EMBL" id="JALGBI010000003">
    <property type="protein sequence ID" value="MCJ0765857.1"/>
    <property type="molecule type" value="Genomic_DNA"/>
</dbReference>
<dbReference type="AlphaFoldDB" id="A0A9X1W190"/>
<gene>
    <name evidence="2" type="ORF">MMF98_21795</name>
</gene>